<dbReference type="GO" id="GO:0004656">
    <property type="term" value="F:procollagen-proline 4-dioxygenase activity"/>
    <property type="evidence" value="ECO:0007669"/>
    <property type="project" value="TreeGrafter"/>
</dbReference>
<gene>
    <name evidence="3" type="primary">blh</name>
    <name evidence="3" type="ORF">SPIL2461_LOCUS6050</name>
</gene>
<dbReference type="PANTHER" id="PTHR10869:SF246">
    <property type="entry name" value="TRANSMEMBRANE PROLYL 4-HYDROXYLASE"/>
    <property type="match status" value="1"/>
</dbReference>
<keyword evidence="2" id="KW-0408">Iron</keyword>
<dbReference type="EMBL" id="CAJNIZ010008890">
    <property type="protein sequence ID" value="CAE7273279.1"/>
    <property type="molecule type" value="Genomic_DNA"/>
</dbReference>
<dbReference type="AlphaFoldDB" id="A0A812MSJ6"/>
<dbReference type="GO" id="GO:0046872">
    <property type="term" value="F:metal ion binding"/>
    <property type="evidence" value="ECO:0007669"/>
    <property type="project" value="UniProtKB-KW"/>
</dbReference>
<dbReference type="GO" id="GO:0005783">
    <property type="term" value="C:endoplasmic reticulum"/>
    <property type="evidence" value="ECO:0007669"/>
    <property type="project" value="TreeGrafter"/>
</dbReference>
<evidence type="ECO:0000256" key="2">
    <source>
        <dbReference type="ARBA" id="ARBA00023004"/>
    </source>
</evidence>
<dbReference type="InterPro" id="IPR045054">
    <property type="entry name" value="P4HA-like"/>
</dbReference>
<dbReference type="Proteomes" id="UP000649617">
    <property type="component" value="Unassembled WGS sequence"/>
</dbReference>
<proteinExistence type="predicted"/>
<organism evidence="3 4">
    <name type="scientific">Symbiodinium pilosum</name>
    <name type="common">Dinoflagellate</name>
    <dbReference type="NCBI Taxonomy" id="2952"/>
    <lineage>
        <taxon>Eukaryota</taxon>
        <taxon>Sar</taxon>
        <taxon>Alveolata</taxon>
        <taxon>Dinophyceae</taxon>
        <taxon>Suessiales</taxon>
        <taxon>Symbiodiniaceae</taxon>
        <taxon>Symbiodinium</taxon>
    </lineage>
</organism>
<dbReference type="PANTHER" id="PTHR10869">
    <property type="entry name" value="PROLYL 4-HYDROXYLASE ALPHA SUBUNIT"/>
    <property type="match status" value="1"/>
</dbReference>
<protein>
    <submittedName>
        <fullName evidence="3">Blh protein</fullName>
    </submittedName>
</protein>
<dbReference type="OrthoDB" id="420380at2759"/>
<sequence>DAWRRLAWACASAGQPQVEAFGDPPVQASSTSSAAVWKALERRQELLPDKCQLVQKPFPLLKLERWITDKETEALLTAASSGHCWRPSPLAVEPLPGATPTRTSESAVLADVGQLSSDASAVVSSLRERAACEFGLPESHVEPLQLVRYRAGEFYAAHVDFGRKEDATLWLAGQRLATLLVYLRAPAGSNPGFLSGETRPLPAKLHAA</sequence>
<comment type="caution">
    <text evidence="3">The sequence shown here is derived from an EMBL/GenBank/DDBJ whole genome shotgun (WGS) entry which is preliminary data.</text>
</comment>
<keyword evidence="4" id="KW-1185">Reference proteome</keyword>
<evidence type="ECO:0000313" key="4">
    <source>
        <dbReference type="Proteomes" id="UP000649617"/>
    </source>
</evidence>
<evidence type="ECO:0000256" key="1">
    <source>
        <dbReference type="ARBA" id="ARBA00022723"/>
    </source>
</evidence>
<evidence type="ECO:0000313" key="3">
    <source>
        <dbReference type="EMBL" id="CAE7273279.1"/>
    </source>
</evidence>
<accession>A0A812MSJ6</accession>
<name>A0A812MSJ6_SYMPI</name>
<reference evidence="3" key="1">
    <citation type="submission" date="2021-02" db="EMBL/GenBank/DDBJ databases">
        <authorList>
            <person name="Dougan E. K."/>
            <person name="Rhodes N."/>
            <person name="Thang M."/>
            <person name="Chan C."/>
        </authorList>
    </citation>
    <scope>NUCLEOTIDE SEQUENCE</scope>
</reference>
<dbReference type="Gene3D" id="2.60.120.620">
    <property type="entry name" value="q2cbj1_9rhob like domain"/>
    <property type="match status" value="1"/>
</dbReference>
<keyword evidence="1" id="KW-0479">Metal-binding</keyword>
<feature type="non-terminal residue" evidence="3">
    <location>
        <position position="208"/>
    </location>
</feature>